<dbReference type="InterPro" id="IPR011032">
    <property type="entry name" value="GroES-like_sf"/>
</dbReference>
<accession>A0A1I4C0E5</accession>
<dbReference type="RefSeq" id="WP_092703132.1">
    <property type="nucleotide sequence ID" value="NZ_FOSR01000006.1"/>
</dbReference>
<dbReference type="PANTHER" id="PTHR43205:SF7">
    <property type="entry name" value="PROSTAGLANDIN REDUCTASE 1"/>
    <property type="match status" value="1"/>
</dbReference>
<dbReference type="EMBL" id="FOSR01000006">
    <property type="protein sequence ID" value="SFK74100.1"/>
    <property type="molecule type" value="Genomic_DNA"/>
</dbReference>
<dbReference type="Pfam" id="PF00107">
    <property type="entry name" value="ADH_zinc_N"/>
    <property type="match status" value="1"/>
</dbReference>
<evidence type="ECO:0000259" key="2">
    <source>
        <dbReference type="SMART" id="SM00829"/>
    </source>
</evidence>
<dbReference type="AlphaFoldDB" id="A0A1I4C0E5"/>
<dbReference type="InterPro" id="IPR013149">
    <property type="entry name" value="ADH-like_C"/>
</dbReference>
<gene>
    <name evidence="3" type="ORF">SAMN05192579_10635</name>
</gene>
<evidence type="ECO:0000313" key="3">
    <source>
        <dbReference type="EMBL" id="SFK74100.1"/>
    </source>
</evidence>
<dbReference type="SUPFAM" id="SSF50129">
    <property type="entry name" value="GroES-like"/>
    <property type="match status" value="1"/>
</dbReference>
<dbReference type="Gene3D" id="3.90.180.10">
    <property type="entry name" value="Medium-chain alcohol dehydrogenases, catalytic domain"/>
    <property type="match status" value="1"/>
</dbReference>
<evidence type="ECO:0000256" key="1">
    <source>
        <dbReference type="ARBA" id="ARBA00023002"/>
    </source>
</evidence>
<dbReference type="InterPro" id="IPR045010">
    <property type="entry name" value="MDR_fam"/>
</dbReference>
<dbReference type="InterPro" id="IPR020843">
    <property type="entry name" value="ER"/>
</dbReference>
<keyword evidence="1" id="KW-0560">Oxidoreductase</keyword>
<organism evidence="3 4">
    <name type="scientific">Rhodanobacter glycinis</name>
    <dbReference type="NCBI Taxonomy" id="582702"/>
    <lineage>
        <taxon>Bacteria</taxon>
        <taxon>Pseudomonadati</taxon>
        <taxon>Pseudomonadota</taxon>
        <taxon>Gammaproteobacteria</taxon>
        <taxon>Lysobacterales</taxon>
        <taxon>Rhodanobacteraceae</taxon>
        <taxon>Rhodanobacter</taxon>
    </lineage>
</organism>
<dbReference type="SMART" id="SM00829">
    <property type="entry name" value="PKS_ER"/>
    <property type="match status" value="1"/>
</dbReference>
<feature type="domain" description="Enoyl reductase (ER)" evidence="2">
    <location>
        <begin position="23"/>
        <end position="342"/>
    </location>
</feature>
<evidence type="ECO:0000313" key="4">
    <source>
        <dbReference type="Proteomes" id="UP000198725"/>
    </source>
</evidence>
<reference evidence="4" key="1">
    <citation type="submission" date="2016-10" db="EMBL/GenBank/DDBJ databases">
        <authorList>
            <person name="Varghese N."/>
            <person name="Submissions S."/>
        </authorList>
    </citation>
    <scope>NUCLEOTIDE SEQUENCE [LARGE SCALE GENOMIC DNA]</scope>
    <source>
        <strain evidence="4">MO64</strain>
    </source>
</reference>
<dbReference type="Pfam" id="PF16884">
    <property type="entry name" value="ADH_N_2"/>
    <property type="match status" value="1"/>
</dbReference>
<dbReference type="SUPFAM" id="SSF51735">
    <property type="entry name" value="NAD(P)-binding Rossmann-fold domains"/>
    <property type="match status" value="1"/>
</dbReference>
<sequence>MTSVSEIRLVKLPEGNITPEHFGCFDTSVPTVLPAGAVRVRNVCFGVNAGMRSRLGRAAAHDGNKAAATHSYAGQLGVGDVPQSDAVAQVLESTTADFKPGDWVVHIAPWRTRDVVQASKLRRVDVGAQKPPEMYLTALGHTAFTAYVGMVEVGKVGAKDSVYVSAAAGGVGSYAAQIARLRGARVIGSTGSAEKLAYLRDELKLSAAFNYKATAVAEALAEFAPEGLSLCYDNVGGEQLEAAIAAMGEHGRIVLCGMVSDYAQPDAHGPRNLHLFIKRRLCMTGFTVLEHESARADFEASMRGWLSRDEVVVRSTVFAGIDALPRAFSSLLAGATTGWAVVRLDAAA</sequence>
<dbReference type="Proteomes" id="UP000198725">
    <property type="component" value="Unassembled WGS sequence"/>
</dbReference>
<protein>
    <recommendedName>
        <fullName evidence="2">Enoyl reductase (ER) domain-containing protein</fullName>
    </recommendedName>
</protein>
<dbReference type="CDD" id="cd05288">
    <property type="entry name" value="PGDH"/>
    <property type="match status" value="1"/>
</dbReference>
<dbReference type="GO" id="GO:0016628">
    <property type="term" value="F:oxidoreductase activity, acting on the CH-CH group of donors, NAD or NADP as acceptor"/>
    <property type="evidence" value="ECO:0007669"/>
    <property type="project" value="InterPro"/>
</dbReference>
<dbReference type="Gene3D" id="3.40.50.720">
    <property type="entry name" value="NAD(P)-binding Rossmann-like Domain"/>
    <property type="match status" value="1"/>
</dbReference>
<name>A0A1I4C0E5_9GAMM</name>
<dbReference type="FunFam" id="3.40.50.720:FF:000121">
    <property type="entry name" value="Prostaglandin reductase 2"/>
    <property type="match status" value="1"/>
</dbReference>
<dbReference type="PANTHER" id="PTHR43205">
    <property type="entry name" value="PROSTAGLANDIN REDUCTASE"/>
    <property type="match status" value="1"/>
</dbReference>
<keyword evidence="4" id="KW-1185">Reference proteome</keyword>
<dbReference type="InterPro" id="IPR041694">
    <property type="entry name" value="ADH_N_2"/>
</dbReference>
<proteinExistence type="predicted"/>
<dbReference type="InterPro" id="IPR036291">
    <property type="entry name" value="NAD(P)-bd_dom_sf"/>
</dbReference>